<dbReference type="STRING" id="756272.Plabr_4724"/>
<dbReference type="InterPro" id="IPR011444">
    <property type="entry name" value="DUF1549"/>
</dbReference>
<sequence length="559" mass="64111">MNLISTKNFGLPNWTCLLALLGMLAGFTVSPCSESPSSAIAADDVYRYKHDQAVVAEIDRLIKQSWEDNEVTPSGQADDVTWLRRIYLDLAGHIPPLNKVEEFLKDKSEHKRARVIDELLDSNSYTENWTTIWTNELIGRQTPDRTSRPGMQKFLREAFAKNRAWDEVVYDILTAEGHFEENGAVNYLLSQMTMRDEGVQATAKTTRVFLGVQVQCTQCHNHPFNDWKQDQFWEFNSFFREARRVDHDRIDPETGQEVDDYSELIVNEDSYSGPVYFEKRSGLMQVAYPKYFGEAVEFDKGKPRQHVLAEAIKSDPNNQLARAMVNRMWGHFYGYGFTRPIDDMGPHNPASHPVLLEYLTEQFVKADYDLKMLVRWITNSAPYQLTSEFNSKNEIDDPAAGEMPLFSHMYIKAMQAEQLFDSLLIATNAEGMSQANYAQAARRRNQWLQQFVTTFGTDENDESTSFNGSIPQALMMMNGELVDTAVSCEPGSLLHQVISSDAKETRKIQQLYLATLCRTPNGRDMAAVKQLFRMNRDPLVAYQDLFWALLNSNEFMFIR</sequence>
<dbReference type="AlphaFoldDB" id="F0SQB6"/>
<evidence type="ECO:0000313" key="4">
    <source>
        <dbReference type="Proteomes" id="UP000006860"/>
    </source>
</evidence>
<name>F0SQB6_RUBBR</name>
<dbReference type="InterPro" id="IPR022655">
    <property type="entry name" value="DUF1553"/>
</dbReference>
<reference evidence="4" key="1">
    <citation type="submission" date="2011-02" db="EMBL/GenBank/DDBJ databases">
        <title>The complete genome of Planctomyces brasiliensis DSM 5305.</title>
        <authorList>
            <person name="Lucas S."/>
            <person name="Copeland A."/>
            <person name="Lapidus A."/>
            <person name="Bruce D."/>
            <person name="Goodwin L."/>
            <person name="Pitluck S."/>
            <person name="Kyrpides N."/>
            <person name="Mavromatis K."/>
            <person name="Pagani I."/>
            <person name="Ivanova N."/>
            <person name="Ovchinnikova G."/>
            <person name="Lu M."/>
            <person name="Detter J.C."/>
            <person name="Han C."/>
            <person name="Land M."/>
            <person name="Hauser L."/>
            <person name="Markowitz V."/>
            <person name="Cheng J.-F."/>
            <person name="Hugenholtz P."/>
            <person name="Woyke T."/>
            <person name="Wu D."/>
            <person name="Tindall B."/>
            <person name="Pomrenke H.G."/>
            <person name="Brambilla E."/>
            <person name="Klenk H.-P."/>
            <person name="Eisen J.A."/>
        </authorList>
    </citation>
    <scope>NUCLEOTIDE SEQUENCE [LARGE SCALE GENOMIC DNA]</scope>
    <source>
        <strain evidence="4">ATCC 49424 / DSM 5305 / JCM 21570 / NBRC 103401 / IFAM 1448</strain>
    </source>
</reference>
<proteinExistence type="predicted"/>
<dbReference type="PANTHER" id="PTHR35889">
    <property type="entry name" value="CYCLOINULO-OLIGOSACCHARIDE FRUCTANOTRANSFERASE-RELATED"/>
    <property type="match status" value="1"/>
</dbReference>
<organism evidence="3 4">
    <name type="scientific">Rubinisphaera brasiliensis (strain ATCC 49424 / DSM 5305 / JCM 21570 / IAM 15109 / NBRC 103401 / IFAM 1448)</name>
    <name type="common">Planctomyces brasiliensis</name>
    <dbReference type="NCBI Taxonomy" id="756272"/>
    <lineage>
        <taxon>Bacteria</taxon>
        <taxon>Pseudomonadati</taxon>
        <taxon>Planctomycetota</taxon>
        <taxon>Planctomycetia</taxon>
        <taxon>Planctomycetales</taxon>
        <taxon>Planctomycetaceae</taxon>
        <taxon>Rubinisphaera</taxon>
    </lineage>
</organism>
<feature type="domain" description="DUF1549" evidence="1">
    <location>
        <begin position="57"/>
        <end position="243"/>
    </location>
</feature>
<keyword evidence="4" id="KW-1185">Reference proteome</keyword>
<evidence type="ECO:0000259" key="1">
    <source>
        <dbReference type="Pfam" id="PF07583"/>
    </source>
</evidence>
<dbReference type="Pfam" id="PF07583">
    <property type="entry name" value="PSCyt2"/>
    <property type="match status" value="1"/>
</dbReference>
<dbReference type="EMBL" id="CP002546">
    <property type="protein sequence ID" value="ADY62295.1"/>
    <property type="molecule type" value="Genomic_DNA"/>
</dbReference>
<evidence type="ECO:0008006" key="5">
    <source>
        <dbReference type="Google" id="ProtNLM"/>
    </source>
</evidence>
<dbReference type="HOGENOM" id="CLU_005632_2_0_0"/>
<dbReference type="Pfam" id="PF07587">
    <property type="entry name" value="PSD1"/>
    <property type="match status" value="1"/>
</dbReference>
<dbReference type="Proteomes" id="UP000006860">
    <property type="component" value="Chromosome"/>
</dbReference>
<evidence type="ECO:0000313" key="3">
    <source>
        <dbReference type="EMBL" id="ADY62295.1"/>
    </source>
</evidence>
<evidence type="ECO:0000259" key="2">
    <source>
        <dbReference type="Pfam" id="PF07587"/>
    </source>
</evidence>
<accession>F0SQB6</accession>
<dbReference type="eggNOG" id="COG5492">
    <property type="taxonomic scope" value="Bacteria"/>
</dbReference>
<gene>
    <name evidence="3" type="ordered locus">Plabr_4724</name>
</gene>
<dbReference type="KEGG" id="pbs:Plabr_4724"/>
<dbReference type="PANTHER" id="PTHR35889:SF3">
    <property type="entry name" value="F-BOX DOMAIN-CONTAINING PROTEIN"/>
    <property type="match status" value="1"/>
</dbReference>
<feature type="domain" description="DUF1553" evidence="2">
    <location>
        <begin position="307"/>
        <end position="531"/>
    </location>
</feature>
<dbReference type="RefSeq" id="WP_013630999.1">
    <property type="nucleotide sequence ID" value="NC_015174.1"/>
</dbReference>
<protein>
    <recommendedName>
        <fullName evidence="5">Secreted protein containing DUF1549</fullName>
    </recommendedName>
</protein>